<evidence type="ECO:0000259" key="1">
    <source>
        <dbReference type="Pfam" id="PF09382"/>
    </source>
</evidence>
<protein>
    <recommendedName>
        <fullName evidence="1">RQC domain-containing protein</fullName>
    </recommendedName>
</protein>
<evidence type="ECO:0000313" key="3">
    <source>
        <dbReference type="Proteomes" id="UP000683139"/>
    </source>
</evidence>
<dbReference type="GO" id="GO:0006281">
    <property type="term" value="P:DNA repair"/>
    <property type="evidence" value="ECO:0007669"/>
    <property type="project" value="InterPro"/>
</dbReference>
<dbReference type="RefSeq" id="WP_213514825.1">
    <property type="nucleotide sequence ID" value="NZ_BOSE01000003.1"/>
</dbReference>
<dbReference type="SUPFAM" id="SSF46785">
    <property type="entry name" value="Winged helix' DNA-binding domain"/>
    <property type="match status" value="1"/>
</dbReference>
<proteinExistence type="predicted"/>
<dbReference type="Gene3D" id="1.10.10.10">
    <property type="entry name" value="Winged helix-like DNA-binding domain superfamily/Winged helix DNA-binding domain"/>
    <property type="match status" value="1"/>
</dbReference>
<dbReference type="Pfam" id="PF09382">
    <property type="entry name" value="RQC"/>
    <property type="match status" value="1"/>
</dbReference>
<keyword evidence="3" id="KW-1185">Reference proteome</keyword>
<dbReference type="AlphaFoldDB" id="A0A919YSI7"/>
<dbReference type="EMBL" id="BOSE01000003">
    <property type="protein sequence ID" value="GIP16511.1"/>
    <property type="molecule type" value="Genomic_DNA"/>
</dbReference>
<organism evidence="2 3">
    <name type="scientific">Paenibacillus montaniterrae</name>
    <dbReference type="NCBI Taxonomy" id="429341"/>
    <lineage>
        <taxon>Bacteria</taxon>
        <taxon>Bacillati</taxon>
        <taxon>Bacillota</taxon>
        <taxon>Bacilli</taxon>
        <taxon>Bacillales</taxon>
        <taxon>Paenibacillaceae</taxon>
        <taxon>Paenibacillus</taxon>
    </lineage>
</organism>
<reference evidence="2" key="1">
    <citation type="submission" date="2021-03" db="EMBL/GenBank/DDBJ databases">
        <title>Antimicrobial resistance genes in bacteria isolated from Japanese honey, and their potential for conferring macrolide and lincosamide resistance in the American foulbrood pathogen Paenibacillus larvae.</title>
        <authorList>
            <person name="Okamoto M."/>
            <person name="Kumagai M."/>
            <person name="Kanamori H."/>
            <person name="Takamatsu D."/>
        </authorList>
    </citation>
    <scope>NUCLEOTIDE SEQUENCE</scope>
    <source>
        <strain evidence="2">J40TS1</strain>
    </source>
</reference>
<gene>
    <name evidence="2" type="ORF">J40TS1_21530</name>
</gene>
<feature type="domain" description="RQC" evidence="1">
    <location>
        <begin position="23"/>
        <end position="67"/>
    </location>
</feature>
<dbReference type="GO" id="GO:0043138">
    <property type="term" value="F:3'-5' DNA helicase activity"/>
    <property type="evidence" value="ECO:0007669"/>
    <property type="project" value="InterPro"/>
</dbReference>
<dbReference type="InterPro" id="IPR036388">
    <property type="entry name" value="WH-like_DNA-bd_sf"/>
</dbReference>
<dbReference type="InterPro" id="IPR018982">
    <property type="entry name" value="RQC_domain"/>
</dbReference>
<sequence>MSRRARVSYDLDTGAIKRLPDVEIKAILRAADEIISVGGRNMLCFILKGSNNQQIKKHGLESCPVYGF</sequence>
<evidence type="ECO:0000313" key="2">
    <source>
        <dbReference type="EMBL" id="GIP16511.1"/>
    </source>
</evidence>
<dbReference type="InterPro" id="IPR036390">
    <property type="entry name" value="WH_DNA-bd_sf"/>
</dbReference>
<dbReference type="GO" id="GO:0006260">
    <property type="term" value="P:DNA replication"/>
    <property type="evidence" value="ECO:0007669"/>
    <property type="project" value="InterPro"/>
</dbReference>
<dbReference type="Proteomes" id="UP000683139">
    <property type="component" value="Unassembled WGS sequence"/>
</dbReference>
<name>A0A919YSI7_9BACL</name>
<accession>A0A919YSI7</accession>
<comment type="caution">
    <text evidence="2">The sequence shown here is derived from an EMBL/GenBank/DDBJ whole genome shotgun (WGS) entry which is preliminary data.</text>
</comment>